<feature type="transmembrane region" description="Helical" evidence="8">
    <location>
        <begin position="191"/>
        <end position="223"/>
    </location>
</feature>
<feature type="transmembrane region" description="Helical" evidence="8">
    <location>
        <begin position="107"/>
        <end position="130"/>
    </location>
</feature>
<keyword evidence="5 8" id="KW-0812">Transmembrane</keyword>
<dbReference type="SUPFAM" id="SSF161098">
    <property type="entry name" value="MetI-like"/>
    <property type="match status" value="1"/>
</dbReference>
<feature type="transmembrane region" description="Helical" evidence="8">
    <location>
        <begin position="12"/>
        <end position="34"/>
    </location>
</feature>
<keyword evidence="6 8" id="KW-1133">Transmembrane helix</keyword>
<evidence type="ECO:0000256" key="4">
    <source>
        <dbReference type="ARBA" id="ARBA00022475"/>
    </source>
</evidence>
<dbReference type="InterPro" id="IPR000515">
    <property type="entry name" value="MetI-like"/>
</dbReference>
<keyword evidence="4" id="KW-1003">Cell membrane</keyword>
<dbReference type="Proteomes" id="UP000186806">
    <property type="component" value="Unassembled WGS sequence"/>
</dbReference>
<evidence type="ECO:0000256" key="5">
    <source>
        <dbReference type="ARBA" id="ARBA00022692"/>
    </source>
</evidence>
<dbReference type="PANTHER" id="PTHR42929:SF1">
    <property type="entry name" value="INNER MEMBRANE ABC TRANSPORTER PERMEASE PROTEIN YDCU-RELATED"/>
    <property type="match status" value="1"/>
</dbReference>
<evidence type="ECO:0000313" key="11">
    <source>
        <dbReference type="Proteomes" id="UP000186806"/>
    </source>
</evidence>
<evidence type="ECO:0000256" key="6">
    <source>
        <dbReference type="ARBA" id="ARBA00022989"/>
    </source>
</evidence>
<evidence type="ECO:0000259" key="9">
    <source>
        <dbReference type="PROSITE" id="PS50928"/>
    </source>
</evidence>
<dbReference type="PANTHER" id="PTHR42929">
    <property type="entry name" value="INNER MEMBRANE ABC TRANSPORTER PERMEASE PROTEIN YDCU-RELATED-RELATED"/>
    <property type="match status" value="1"/>
</dbReference>
<dbReference type="RefSeq" id="WP_075367987.1">
    <property type="nucleotide sequence ID" value="NZ_MSDQ01000005.1"/>
</dbReference>
<dbReference type="GO" id="GO:0055085">
    <property type="term" value="P:transmembrane transport"/>
    <property type="evidence" value="ECO:0007669"/>
    <property type="project" value="InterPro"/>
</dbReference>
<dbReference type="GO" id="GO:0005886">
    <property type="term" value="C:plasma membrane"/>
    <property type="evidence" value="ECO:0007669"/>
    <property type="project" value="UniProtKB-SubCell"/>
</dbReference>
<dbReference type="InterPro" id="IPR035906">
    <property type="entry name" value="MetI-like_sf"/>
</dbReference>
<comment type="caution">
    <text evidence="10">The sequence shown here is derived from an EMBL/GenBank/DDBJ whole genome shotgun (WGS) entry which is preliminary data.</text>
</comment>
<comment type="similarity">
    <text evidence="2">Belongs to the binding-protein-dependent transport system permease family. CysTW subfamily.</text>
</comment>
<dbReference type="AlphaFoldDB" id="A0A1Q8TGR9"/>
<dbReference type="PROSITE" id="PS50928">
    <property type="entry name" value="ABC_TM1"/>
    <property type="match status" value="1"/>
</dbReference>
<evidence type="ECO:0000256" key="3">
    <source>
        <dbReference type="ARBA" id="ARBA00022448"/>
    </source>
</evidence>
<dbReference type="CDD" id="cd06261">
    <property type="entry name" value="TM_PBP2"/>
    <property type="match status" value="1"/>
</dbReference>
<evidence type="ECO:0000313" key="10">
    <source>
        <dbReference type="EMBL" id="OLO12877.1"/>
    </source>
</evidence>
<protein>
    <submittedName>
        <fullName evidence="10">ABC transporter permease</fullName>
    </submittedName>
</protein>
<comment type="subcellular location">
    <subcellularLocation>
        <location evidence="1">Cell membrane</location>
        <topology evidence="1">Multi-pass membrane protein</topology>
    </subcellularLocation>
</comment>
<organism evidence="10 11">
    <name type="scientific">Chromohalobacter japonicus</name>
    <dbReference type="NCBI Taxonomy" id="223900"/>
    <lineage>
        <taxon>Bacteria</taxon>
        <taxon>Pseudomonadati</taxon>
        <taxon>Pseudomonadota</taxon>
        <taxon>Gammaproteobacteria</taxon>
        <taxon>Oceanospirillales</taxon>
        <taxon>Halomonadaceae</taxon>
        <taxon>Chromohalobacter</taxon>
    </lineage>
</organism>
<dbReference type="EMBL" id="MSDQ01000005">
    <property type="protein sequence ID" value="OLO12877.1"/>
    <property type="molecule type" value="Genomic_DNA"/>
</dbReference>
<gene>
    <name evidence="10" type="ORF">BTW10_02295</name>
</gene>
<reference evidence="10 11" key="1">
    <citation type="submission" date="2016-12" db="EMBL/GenBank/DDBJ databases">
        <title>Draft genome sequences of strains Salinicola socius SMB35, Salinicola sp. MH3R3-1 and Chromohalobacter sp. SMB17 from the Verkhnekamsk potash mining region of Russia.</title>
        <authorList>
            <person name="Mavrodi D.V."/>
            <person name="Olsson B.E."/>
            <person name="Korsakova E.S."/>
            <person name="Pyankova A."/>
            <person name="Mavrodi O.V."/>
            <person name="Plotnikova E.G."/>
        </authorList>
    </citation>
    <scope>NUCLEOTIDE SEQUENCE [LARGE SCALE GENOMIC DNA]</scope>
    <source>
        <strain evidence="10 11">SMB17</strain>
    </source>
</reference>
<feature type="transmembrane region" description="Helical" evidence="8">
    <location>
        <begin position="150"/>
        <end position="170"/>
    </location>
</feature>
<feature type="transmembrane region" description="Helical" evidence="8">
    <location>
        <begin position="243"/>
        <end position="266"/>
    </location>
</feature>
<accession>A0A1Q8TGR9</accession>
<keyword evidence="7 8" id="KW-0472">Membrane</keyword>
<sequence>MTARRFISPAILCVVPFFVVFAAFQLAPLVFVAINAFRVGDGWGLAHFQEIIASAFYRQAMWRTLEIAIVSSLVGIVIAVLTCYSLTRLGGRWRRLLIAFTNMTSNFAGVPLAFAFIILLGANGALTLALQRIGLFEDFSLYSRSGLMIIYTWFQVPLGVLLLLPAFGALRAEWRESASLLGAGRHDYWRYIGLPVLWPSIAGTLTILLANAVGTYATVFALVGNNYNLMTIRIANLVAGDLFLQPELASALSLLLVGLLATITLVQQRLLRRSHHVTDH</sequence>
<dbReference type="Gene3D" id="1.10.3720.10">
    <property type="entry name" value="MetI-like"/>
    <property type="match status" value="1"/>
</dbReference>
<keyword evidence="3" id="KW-0813">Transport</keyword>
<evidence type="ECO:0000256" key="2">
    <source>
        <dbReference type="ARBA" id="ARBA00007069"/>
    </source>
</evidence>
<keyword evidence="11" id="KW-1185">Reference proteome</keyword>
<feature type="domain" description="ABC transmembrane type-1" evidence="9">
    <location>
        <begin position="61"/>
        <end position="267"/>
    </location>
</feature>
<name>A0A1Q8TGR9_9GAMM</name>
<feature type="transmembrane region" description="Helical" evidence="8">
    <location>
        <begin position="67"/>
        <end position="86"/>
    </location>
</feature>
<evidence type="ECO:0000256" key="8">
    <source>
        <dbReference type="SAM" id="Phobius"/>
    </source>
</evidence>
<evidence type="ECO:0000256" key="1">
    <source>
        <dbReference type="ARBA" id="ARBA00004651"/>
    </source>
</evidence>
<evidence type="ECO:0000256" key="7">
    <source>
        <dbReference type="ARBA" id="ARBA00023136"/>
    </source>
</evidence>
<proteinExistence type="inferred from homology"/>